<evidence type="ECO:0000256" key="11">
    <source>
        <dbReference type="ARBA" id="ARBA00022840"/>
    </source>
</evidence>
<dbReference type="InterPro" id="IPR004358">
    <property type="entry name" value="Sig_transdc_His_kin-like_C"/>
</dbReference>
<dbReference type="SUPFAM" id="SSF47384">
    <property type="entry name" value="Homodimeric domain of signal transducing histidine kinase"/>
    <property type="match status" value="1"/>
</dbReference>
<evidence type="ECO:0000256" key="2">
    <source>
        <dbReference type="ARBA" id="ARBA00004429"/>
    </source>
</evidence>
<gene>
    <name evidence="18" type="ORF">SAMN05444158_5448</name>
</gene>
<evidence type="ECO:0000313" key="19">
    <source>
        <dbReference type="Proteomes" id="UP000243904"/>
    </source>
</evidence>
<feature type="transmembrane region" description="Helical" evidence="15">
    <location>
        <begin position="187"/>
        <end position="206"/>
    </location>
</feature>
<dbReference type="GO" id="GO:0005524">
    <property type="term" value="F:ATP binding"/>
    <property type="evidence" value="ECO:0007669"/>
    <property type="project" value="UniProtKB-KW"/>
</dbReference>
<dbReference type="InterPro" id="IPR003660">
    <property type="entry name" value="HAMP_dom"/>
</dbReference>
<dbReference type="EMBL" id="LT629750">
    <property type="protein sequence ID" value="SDT33057.1"/>
    <property type="molecule type" value="Genomic_DNA"/>
</dbReference>
<reference evidence="19" key="1">
    <citation type="submission" date="2016-10" db="EMBL/GenBank/DDBJ databases">
        <authorList>
            <person name="Varghese N."/>
            <person name="Submissions S."/>
        </authorList>
    </citation>
    <scope>NUCLEOTIDE SEQUENCE [LARGE SCALE GENOMIC DNA]</scope>
    <source>
        <strain evidence="19">GAS369</strain>
    </source>
</reference>
<dbReference type="InterPro" id="IPR050980">
    <property type="entry name" value="2C_sensor_his_kinase"/>
</dbReference>
<dbReference type="EC" id="2.7.13.3" evidence="3"/>
<evidence type="ECO:0000256" key="6">
    <source>
        <dbReference type="ARBA" id="ARBA00022553"/>
    </source>
</evidence>
<evidence type="ECO:0000256" key="8">
    <source>
        <dbReference type="ARBA" id="ARBA00022692"/>
    </source>
</evidence>
<feature type="domain" description="HAMP" evidence="17">
    <location>
        <begin position="207"/>
        <end position="259"/>
    </location>
</feature>
<evidence type="ECO:0000256" key="13">
    <source>
        <dbReference type="ARBA" id="ARBA00023012"/>
    </source>
</evidence>
<evidence type="ECO:0000256" key="3">
    <source>
        <dbReference type="ARBA" id="ARBA00012438"/>
    </source>
</evidence>
<keyword evidence="11" id="KW-0067">ATP-binding</keyword>
<evidence type="ECO:0000256" key="15">
    <source>
        <dbReference type="SAM" id="Phobius"/>
    </source>
</evidence>
<evidence type="ECO:0000313" key="18">
    <source>
        <dbReference type="EMBL" id="SDT33057.1"/>
    </source>
</evidence>
<evidence type="ECO:0000256" key="10">
    <source>
        <dbReference type="ARBA" id="ARBA00022777"/>
    </source>
</evidence>
<keyword evidence="10 18" id="KW-0418">Kinase</keyword>
<feature type="transmembrane region" description="Helical" evidence="15">
    <location>
        <begin position="12"/>
        <end position="36"/>
    </location>
</feature>
<feature type="domain" description="Histidine kinase" evidence="16">
    <location>
        <begin position="267"/>
        <end position="466"/>
    </location>
</feature>
<evidence type="ECO:0000256" key="5">
    <source>
        <dbReference type="ARBA" id="ARBA00022519"/>
    </source>
</evidence>
<keyword evidence="4" id="KW-1003">Cell membrane</keyword>
<dbReference type="InterPro" id="IPR036097">
    <property type="entry name" value="HisK_dim/P_sf"/>
</dbReference>
<keyword evidence="8 15" id="KW-0812">Transmembrane</keyword>
<comment type="subcellular location">
    <subcellularLocation>
        <location evidence="2">Cell inner membrane</location>
        <topology evidence="2">Multi-pass membrane protein</topology>
    </subcellularLocation>
</comment>
<evidence type="ECO:0000256" key="12">
    <source>
        <dbReference type="ARBA" id="ARBA00022989"/>
    </source>
</evidence>
<dbReference type="CDD" id="cd00075">
    <property type="entry name" value="HATPase"/>
    <property type="match status" value="1"/>
</dbReference>
<dbReference type="Proteomes" id="UP000243904">
    <property type="component" value="Chromosome I"/>
</dbReference>
<dbReference type="PANTHER" id="PTHR44936">
    <property type="entry name" value="SENSOR PROTEIN CREC"/>
    <property type="match status" value="1"/>
</dbReference>
<keyword evidence="14 15" id="KW-0472">Membrane</keyword>
<keyword evidence="19" id="KW-1185">Reference proteome</keyword>
<dbReference type="PROSITE" id="PS50885">
    <property type="entry name" value="HAMP"/>
    <property type="match status" value="1"/>
</dbReference>
<proteinExistence type="predicted"/>
<sequence>MTMLSKLNSIAARIAIAIIFAIILALLMLIGLSVGLDYYGYGKGSGENGARTHIIVSRSSFSIINPRRNPMMLSGKIAVIIRSVASSPRSEQQRVAATIADPEMQVVLDAPARPDAAGSQDDYTDRLRQLVQIQLETLSPPVLVSAHNLPANNDGHTGRAVVEAALQDGRRLTFTIPYDLLGNGNGLILFLISVAIVSALVSIWMARRIVAPIREFAGAAERLGLDLTAPPLAVRGPQELRSTIQAVNRMQHRLQRFLEDRTQMLAAISHDLRAPLARLRLRAELVGDGEQQHKMFDDLDSMNAMIESTLAFARDDVRQEPRTLVDLGILVGDVCEDAGDSGDKVAYTGQRGIDVSCRPSLVRRAVANLVDNAVKYGGSARIKIVHDIERVMIVVDDDGPGIPPDEHEKVFAPFYRQEPARDPAKAGVGLGLSIARTVAREHGGDVTLANRGSGGLSVRVELPTEAVSKGSARSSRK</sequence>
<dbReference type="PROSITE" id="PS50109">
    <property type="entry name" value="HIS_KIN"/>
    <property type="match status" value="1"/>
</dbReference>
<dbReference type="SMART" id="SM00387">
    <property type="entry name" value="HATPase_c"/>
    <property type="match status" value="1"/>
</dbReference>
<dbReference type="InterPro" id="IPR036890">
    <property type="entry name" value="HATPase_C_sf"/>
</dbReference>
<evidence type="ECO:0000256" key="1">
    <source>
        <dbReference type="ARBA" id="ARBA00000085"/>
    </source>
</evidence>
<dbReference type="SMART" id="SM00388">
    <property type="entry name" value="HisKA"/>
    <property type="match status" value="1"/>
</dbReference>
<dbReference type="Pfam" id="PF00512">
    <property type="entry name" value="HisKA"/>
    <property type="match status" value="1"/>
</dbReference>
<protein>
    <recommendedName>
        <fullName evidence="3">histidine kinase</fullName>
        <ecNumber evidence="3">2.7.13.3</ecNumber>
    </recommendedName>
</protein>
<dbReference type="PANTHER" id="PTHR44936:SF5">
    <property type="entry name" value="SENSOR HISTIDINE KINASE ENVZ"/>
    <property type="match status" value="1"/>
</dbReference>
<keyword evidence="12 15" id="KW-1133">Transmembrane helix</keyword>
<dbReference type="Gene3D" id="1.10.287.130">
    <property type="match status" value="1"/>
</dbReference>
<dbReference type="InterPro" id="IPR005467">
    <property type="entry name" value="His_kinase_dom"/>
</dbReference>
<evidence type="ECO:0000256" key="7">
    <source>
        <dbReference type="ARBA" id="ARBA00022679"/>
    </source>
</evidence>
<dbReference type="GO" id="GO:0000155">
    <property type="term" value="F:phosphorelay sensor kinase activity"/>
    <property type="evidence" value="ECO:0007669"/>
    <property type="project" value="InterPro"/>
</dbReference>
<accession>A0A1H1ZHM3</accession>
<comment type="catalytic activity">
    <reaction evidence="1">
        <text>ATP + protein L-histidine = ADP + protein N-phospho-L-histidine.</text>
        <dbReference type="EC" id="2.7.13.3"/>
    </reaction>
</comment>
<dbReference type="SMART" id="SM00304">
    <property type="entry name" value="HAMP"/>
    <property type="match status" value="1"/>
</dbReference>
<dbReference type="AlphaFoldDB" id="A0A1H1ZHM3"/>
<dbReference type="GO" id="GO:0005886">
    <property type="term" value="C:plasma membrane"/>
    <property type="evidence" value="ECO:0007669"/>
    <property type="project" value="UniProtKB-SubCell"/>
</dbReference>
<dbReference type="PRINTS" id="PR00344">
    <property type="entry name" value="BCTRLSENSOR"/>
</dbReference>
<dbReference type="InterPro" id="IPR003594">
    <property type="entry name" value="HATPase_dom"/>
</dbReference>
<evidence type="ECO:0000256" key="9">
    <source>
        <dbReference type="ARBA" id="ARBA00022741"/>
    </source>
</evidence>
<dbReference type="CDD" id="cd00082">
    <property type="entry name" value="HisKA"/>
    <property type="match status" value="1"/>
</dbReference>
<dbReference type="Pfam" id="PF00672">
    <property type="entry name" value="HAMP"/>
    <property type="match status" value="1"/>
</dbReference>
<evidence type="ECO:0000256" key="14">
    <source>
        <dbReference type="ARBA" id="ARBA00023136"/>
    </source>
</evidence>
<organism evidence="18 19">
    <name type="scientific">Bradyrhizobium canariense</name>
    <dbReference type="NCBI Taxonomy" id="255045"/>
    <lineage>
        <taxon>Bacteria</taxon>
        <taxon>Pseudomonadati</taxon>
        <taxon>Pseudomonadota</taxon>
        <taxon>Alphaproteobacteria</taxon>
        <taxon>Hyphomicrobiales</taxon>
        <taxon>Nitrobacteraceae</taxon>
        <taxon>Bradyrhizobium</taxon>
    </lineage>
</organism>
<evidence type="ECO:0000259" key="17">
    <source>
        <dbReference type="PROSITE" id="PS50885"/>
    </source>
</evidence>
<dbReference type="Gene3D" id="3.30.565.10">
    <property type="entry name" value="Histidine kinase-like ATPase, C-terminal domain"/>
    <property type="match status" value="1"/>
</dbReference>
<dbReference type="InterPro" id="IPR003661">
    <property type="entry name" value="HisK_dim/P_dom"/>
</dbReference>
<dbReference type="Pfam" id="PF02518">
    <property type="entry name" value="HATPase_c"/>
    <property type="match status" value="1"/>
</dbReference>
<keyword evidence="13" id="KW-0902">Two-component regulatory system</keyword>
<keyword evidence="7" id="KW-0808">Transferase</keyword>
<dbReference type="CDD" id="cd06225">
    <property type="entry name" value="HAMP"/>
    <property type="match status" value="1"/>
</dbReference>
<evidence type="ECO:0000259" key="16">
    <source>
        <dbReference type="PROSITE" id="PS50109"/>
    </source>
</evidence>
<name>A0A1H1ZHM3_9BRAD</name>
<keyword evidence="9" id="KW-0547">Nucleotide-binding</keyword>
<dbReference type="SUPFAM" id="SSF55874">
    <property type="entry name" value="ATPase domain of HSP90 chaperone/DNA topoisomerase II/histidine kinase"/>
    <property type="match status" value="1"/>
</dbReference>
<keyword evidence="6" id="KW-0597">Phosphoprotein</keyword>
<evidence type="ECO:0000256" key="4">
    <source>
        <dbReference type="ARBA" id="ARBA00022475"/>
    </source>
</evidence>
<keyword evidence="5" id="KW-0997">Cell inner membrane</keyword>